<feature type="compositionally biased region" description="Basic and acidic residues" evidence="1">
    <location>
        <begin position="26"/>
        <end position="43"/>
    </location>
</feature>
<feature type="transmembrane region" description="Helical" evidence="2">
    <location>
        <begin position="264"/>
        <end position="285"/>
    </location>
</feature>
<organism evidence="4 5">
    <name type="scientific">Sorangium cellulosum</name>
    <name type="common">Polyangium cellulosum</name>
    <dbReference type="NCBI Taxonomy" id="56"/>
    <lineage>
        <taxon>Bacteria</taxon>
        <taxon>Pseudomonadati</taxon>
        <taxon>Myxococcota</taxon>
        <taxon>Polyangia</taxon>
        <taxon>Polyangiales</taxon>
        <taxon>Polyangiaceae</taxon>
        <taxon>Sorangium</taxon>
    </lineage>
</organism>
<proteinExistence type="predicted"/>
<dbReference type="InterPro" id="IPR013229">
    <property type="entry name" value="PEGA"/>
</dbReference>
<keyword evidence="2" id="KW-0472">Membrane</keyword>
<name>A0A4P2Q675_SORCE</name>
<gene>
    <name evidence="4" type="ORF">SOCEGT47_055180</name>
</gene>
<evidence type="ECO:0000259" key="3">
    <source>
        <dbReference type="Pfam" id="PF08308"/>
    </source>
</evidence>
<dbReference type="AlphaFoldDB" id="A0A4P2Q675"/>
<evidence type="ECO:0000256" key="2">
    <source>
        <dbReference type="SAM" id="Phobius"/>
    </source>
</evidence>
<dbReference type="EMBL" id="CP012670">
    <property type="protein sequence ID" value="AUX24977.1"/>
    <property type="molecule type" value="Genomic_DNA"/>
</dbReference>
<dbReference type="Pfam" id="PF08308">
    <property type="entry name" value="PEGA"/>
    <property type="match status" value="1"/>
</dbReference>
<evidence type="ECO:0000313" key="5">
    <source>
        <dbReference type="Proteomes" id="UP000295781"/>
    </source>
</evidence>
<evidence type="ECO:0000313" key="4">
    <source>
        <dbReference type="EMBL" id="AUX24977.1"/>
    </source>
</evidence>
<dbReference type="Proteomes" id="UP000295781">
    <property type="component" value="Chromosome"/>
</dbReference>
<evidence type="ECO:0000256" key="1">
    <source>
        <dbReference type="SAM" id="MobiDB-lite"/>
    </source>
</evidence>
<keyword evidence="2" id="KW-0812">Transmembrane</keyword>
<feature type="compositionally biased region" description="Basic residues" evidence="1">
    <location>
        <begin position="1"/>
        <end position="10"/>
    </location>
</feature>
<feature type="domain" description="PEGA" evidence="3">
    <location>
        <begin position="93"/>
        <end position="161"/>
    </location>
</feature>
<reference evidence="4 5" key="1">
    <citation type="submission" date="2015-09" db="EMBL/GenBank/DDBJ databases">
        <title>Sorangium comparison.</title>
        <authorList>
            <person name="Zaburannyi N."/>
            <person name="Bunk B."/>
            <person name="Overmann J."/>
            <person name="Mueller R."/>
        </authorList>
    </citation>
    <scope>NUCLEOTIDE SEQUENCE [LARGE SCALE GENOMIC DNA]</scope>
    <source>
        <strain evidence="4 5">So ceGT47</strain>
    </source>
</reference>
<sequence>METATARRHGQSTAGALQGTPPVPRGARDLGGTDRAQARRAEHGPGVGIPRHASSVSAIAMLAASIPLPGCAAQQVERERGAAMYAEARSKVGTLVVRADVDGARVFVDGTWRGQTPLADPVFVEPGTHTISVEHEGYDTKKMTVQVGAGGESENGVELQRKSASAPPPKPPVMTLAPPARGAEERAGGPRTAVLIGGAVTTGVAAGVGTVFAVMAASKWSAASDQRDELTRGAGVYACAAGQQAVTCRDAVERYDEASALWNAAIWTWVGAGTVGLGTAAYAWLAKEPAQRTERVKVSPMFAVHGGGLVVTSAW</sequence>
<keyword evidence="2" id="KW-1133">Transmembrane helix</keyword>
<accession>A0A4P2Q675</accession>
<feature type="region of interest" description="Disordered" evidence="1">
    <location>
        <begin position="150"/>
        <end position="186"/>
    </location>
</feature>
<feature type="region of interest" description="Disordered" evidence="1">
    <location>
        <begin position="1"/>
        <end position="50"/>
    </location>
</feature>
<feature type="transmembrane region" description="Helical" evidence="2">
    <location>
        <begin position="193"/>
        <end position="217"/>
    </location>
</feature>
<protein>
    <recommendedName>
        <fullName evidence="3">PEGA domain-containing protein</fullName>
    </recommendedName>
</protein>